<accession>A0A7D8ZUN7</accession>
<dbReference type="EMBL" id="QKWK01000003">
    <property type="protein sequence ID" value="TXT12977.1"/>
    <property type="molecule type" value="Genomic_DNA"/>
</dbReference>
<keyword evidence="3" id="KW-1185">Reference proteome</keyword>
<comment type="caution">
    <text evidence="2">The sequence shown here is derived from an EMBL/GenBank/DDBJ whole genome shotgun (WGS) entry which is preliminary data.</text>
</comment>
<gene>
    <name evidence="2" type="ORF">VHUM_01378</name>
</gene>
<feature type="region of interest" description="Disordered" evidence="1">
    <location>
        <begin position="1"/>
        <end position="22"/>
    </location>
</feature>
<name>A0A7D8ZUN7_VANHU</name>
<sequence length="60" mass="6461">MVVTPPPSPSRRATPTTQTSSPRCATLQLSSMLPLSCSVAYRYVLRCSLGRVACLDSAFK</sequence>
<dbReference type="Proteomes" id="UP000473826">
    <property type="component" value="Unassembled WGS sequence"/>
</dbReference>
<evidence type="ECO:0000313" key="2">
    <source>
        <dbReference type="EMBL" id="TXT12977.1"/>
    </source>
</evidence>
<protein>
    <submittedName>
        <fullName evidence="2">Uncharacterized protein</fullName>
    </submittedName>
</protein>
<feature type="compositionally biased region" description="Low complexity" evidence="1">
    <location>
        <begin position="10"/>
        <end position="22"/>
    </location>
</feature>
<evidence type="ECO:0000256" key="1">
    <source>
        <dbReference type="SAM" id="MobiDB-lite"/>
    </source>
</evidence>
<dbReference type="AlphaFoldDB" id="A0A7D8ZUN7"/>
<reference evidence="2 3" key="1">
    <citation type="journal article" date="2019" name="PLoS Genet.">
        <title>Convergent evolution of linked mating-type loci in basidiomycete fungi.</title>
        <authorList>
            <person name="Sun S."/>
            <person name="Coelho M.A."/>
            <person name="Heitman J."/>
            <person name="Nowrousian M."/>
        </authorList>
    </citation>
    <scope>NUCLEOTIDE SEQUENCE [LARGE SCALE GENOMIC DNA]</scope>
    <source>
        <strain evidence="2 3">CBS 4282</strain>
    </source>
</reference>
<organism evidence="2 3">
    <name type="scientific">Vanrija humicola</name>
    <name type="common">Yeast</name>
    <name type="synonym">Cryptococcus humicola</name>
    <dbReference type="NCBI Taxonomy" id="5417"/>
    <lineage>
        <taxon>Eukaryota</taxon>
        <taxon>Fungi</taxon>
        <taxon>Dikarya</taxon>
        <taxon>Basidiomycota</taxon>
        <taxon>Agaricomycotina</taxon>
        <taxon>Tremellomycetes</taxon>
        <taxon>Trichosporonales</taxon>
        <taxon>Trichosporonaceae</taxon>
        <taxon>Vanrija</taxon>
    </lineage>
</organism>
<proteinExistence type="predicted"/>
<evidence type="ECO:0000313" key="3">
    <source>
        <dbReference type="Proteomes" id="UP000473826"/>
    </source>
</evidence>